<feature type="region of interest" description="Disordered" evidence="1">
    <location>
        <begin position="41"/>
        <end position="150"/>
    </location>
</feature>
<dbReference type="PROSITE" id="PS50011">
    <property type="entry name" value="PROTEIN_KINASE_DOM"/>
    <property type="match status" value="1"/>
</dbReference>
<evidence type="ECO:0000313" key="3">
    <source>
        <dbReference type="EMBL" id="KAF5859880.1"/>
    </source>
</evidence>
<dbReference type="SUPFAM" id="SSF56112">
    <property type="entry name" value="Protein kinase-like (PK-like)"/>
    <property type="match status" value="1"/>
</dbReference>
<organism evidence="3 4">
    <name type="scientific">Petromyces alliaceus</name>
    <name type="common">Aspergillus alliaceus</name>
    <dbReference type="NCBI Taxonomy" id="209559"/>
    <lineage>
        <taxon>Eukaryota</taxon>
        <taxon>Fungi</taxon>
        <taxon>Dikarya</taxon>
        <taxon>Ascomycota</taxon>
        <taxon>Pezizomycotina</taxon>
        <taxon>Eurotiomycetes</taxon>
        <taxon>Eurotiomycetidae</taxon>
        <taxon>Eurotiales</taxon>
        <taxon>Aspergillaceae</taxon>
        <taxon>Aspergillus</taxon>
        <taxon>Aspergillus subgen. Circumdati</taxon>
    </lineage>
</organism>
<name>A0A8H6A4S4_PETAA</name>
<accession>A0A8H6A4S4</accession>
<dbReference type="Gene3D" id="1.10.510.10">
    <property type="entry name" value="Transferase(Phosphotransferase) domain 1"/>
    <property type="match status" value="1"/>
</dbReference>
<feature type="compositionally biased region" description="Polar residues" evidence="1">
    <location>
        <begin position="55"/>
        <end position="74"/>
    </location>
</feature>
<proteinExistence type="predicted"/>
<dbReference type="InterPro" id="IPR011009">
    <property type="entry name" value="Kinase-like_dom_sf"/>
</dbReference>
<comment type="caution">
    <text evidence="3">The sequence shown here is derived from an EMBL/GenBank/DDBJ whole genome shotgun (WGS) entry which is preliminary data.</text>
</comment>
<evidence type="ECO:0000313" key="4">
    <source>
        <dbReference type="Proteomes" id="UP000541154"/>
    </source>
</evidence>
<keyword evidence="4" id="KW-1185">Reference proteome</keyword>
<dbReference type="AlphaFoldDB" id="A0A8H6A4S4"/>
<sequence>MSNTKTPVQTVSDQLLAAWQNNAQTQLLLWKTSFDHTRSQIPERELRQNPPGSEYSPSGRSARTVSEYLPSSSPVEYPTQRRRMPTRSRAQCAPNTIDPDNSPDSDTDPAPGGRKRGFSQVTSSPSSPSPSVQRSARQTGSRHNESGRYQHSAQFCTQRCLLGQGGQLDDDCPNVMLHRQGRTSSRHLIDAKSLVQQIKRQLDENLDRDCMPMGGCGASGALFKITCTAYGYTVVGKGTTSYLWNEVKREADIYRILWRVQGSAVPAFLGAIDLAKIYFLHGAGQIRHMLLMAWGGEPISKINHIKAIRHEILRSQKKIRSLGVLHQDLRPDNLLWNAELGRVLIIDFHRSELDVRPTKKGMRLREQLSCGAEEHRRKRLRAGYK</sequence>
<dbReference type="EMBL" id="SPNV01000149">
    <property type="protein sequence ID" value="KAF5859880.1"/>
    <property type="molecule type" value="Genomic_DNA"/>
</dbReference>
<dbReference type="GO" id="GO:0004672">
    <property type="term" value="F:protein kinase activity"/>
    <property type="evidence" value="ECO:0007669"/>
    <property type="project" value="InterPro"/>
</dbReference>
<dbReference type="GO" id="GO:0005524">
    <property type="term" value="F:ATP binding"/>
    <property type="evidence" value="ECO:0007669"/>
    <property type="project" value="InterPro"/>
</dbReference>
<gene>
    <name evidence="3" type="ORF">ETB97_002239</name>
</gene>
<reference evidence="3 4" key="1">
    <citation type="submission" date="2019-04" db="EMBL/GenBank/DDBJ databases">
        <title>Aspergillus burnettii sp. nov., novel species from soil in southeast Queensland.</title>
        <authorList>
            <person name="Gilchrist C.L.M."/>
            <person name="Pitt J.I."/>
            <person name="Lange L."/>
            <person name="Lacey H.J."/>
            <person name="Vuong D."/>
            <person name="Midgley D.J."/>
            <person name="Greenfield P."/>
            <person name="Bradbury M."/>
            <person name="Lacey E."/>
            <person name="Busk P.K."/>
            <person name="Pilgaard B."/>
            <person name="Chooi Y.H."/>
            <person name="Piggott A.M."/>
        </authorList>
    </citation>
    <scope>NUCLEOTIDE SEQUENCE [LARGE SCALE GENOMIC DNA]</scope>
    <source>
        <strain evidence="3 4">FRR 5400</strain>
    </source>
</reference>
<dbReference type="InterPro" id="IPR000719">
    <property type="entry name" value="Prot_kinase_dom"/>
</dbReference>
<protein>
    <recommendedName>
        <fullName evidence="2">Protein kinase domain-containing protein</fullName>
    </recommendedName>
</protein>
<evidence type="ECO:0000256" key="1">
    <source>
        <dbReference type="SAM" id="MobiDB-lite"/>
    </source>
</evidence>
<feature type="domain" description="Protein kinase" evidence="2">
    <location>
        <begin position="208"/>
        <end position="385"/>
    </location>
</feature>
<feature type="compositionally biased region" description="Polar residues" evidence="1">
    <location>
        <begin position="132"/>
        <end position="141"/>
    </location>
</feature>
<dbReference type="Proteomes" id="UP000541154">
    <property type="component" value="Unassembled WGS sequence"/>
</dbReference>
<evidence type="ECO:0000259" key="2">
    <source>
        <dbReference type="PROSITE" id="PS50011"/>
    </source>
</evidence>